<keyword evidence="2" id="KW-0255">Endonuclease</keyword>
<dbReference type="InterPro" id="IPR052906">
    <property type="entry name" value="Type_IV_Methyl-Rstrct_Enzyme"/>
</dbReference>
<dbReference type="Proteomes" id="UP000727056">
    <property type="component" value="Unassembled WGS sequence"/>
</dbReference>
<dbReference type="GO" id="GO:0004519">
    <property type="term" value="F:endonuclease activity"/>
    <property type="evidence" value="ECO:0007669"/>
    <property type="project" value="UniProtKB-KW"/>
</dbReference>
<organism evidence="2 3">
    <name type="scientific">Streptomyces bohaiensis</name>
    <dbReference type="NCBI Taxonomy" id="1431344"/>
    <lineage>
        <taxon>Bacteria</taxon>
        <taxon>Bacillati</taxon>
        <taxon>Actinomycetota</taxon>
        <taxon>Actinomycetes</taxon>
        <taxon>Kitasatosporales</taxon>
        <taxon>Streptomycetaceae</taxon>
        <taxon>Streptomyces</taxon>
    </lineage>
</organism>
<dbReference type="InterPro" id="IPR011335">
    <property type="entry name" value="Restrct_endonuc-II-like"/>
</dbReference>
<comment type="caution">
    <text evidence="2">The sequence shown here is derived from an EMBL/GenBank/DDBJ whole genome shotgun (WGS) entry which is preliminary data.</text>
</comment>
<feature type="domain" description="Restriction endonuclease type IV Mrr" evidence="1">
    <location>
        <begin position="24"/>
        <end position="134"/>
    </location>
</feature>
<name>A0ABX1C674_9ACTN</name>
<reference evidence="2 3" key="1">
    <citation type="submission" date="2020-03" db="EMBL/GenBank/DDBJ databases">
        <title>Draft genome of Streptomyces sp. ventii, isolated from the Axial Seamount in the Pacific Ocean, and resequencing of the two type strains Streptomyces lonarensis strain NCL 716 and Streptomyces bohaiensis strain 11A07.</title>
        <authorList>
            <person name="Loughran R.M."/>
            <person name="Pfannmuller K.M."/>
            <person name="Wasson B.J."/>
            <person name="Deadmond M.C."/>
            <person name="Paddock B.E."/>
            <person name="Koyack M.J."/>
            <person name="Gallegos D.A."/>
            <person name="Mitchell E.A."/>
            <person name="Ushijima B."/>
            <person name="Saw J.H."/>
            <person name="Mcphail K.L."/>
            <person name="Videau P."/>
        </authorList>
    </citation>
    <scope>NUCLEOTIDE SEQUENCE [LARGE SCALE GENOMIC DNA]</scope>
    <source>
        <strain evidence="2 3">11A07</strain>
    </source>
</reference>
<evidence type="ECO:0000313" key="3">
    <source>
        <dbReference type="Proteomes" id="UP000727056"/>
    </source>
</evidence>
<accession>A0ABX1C674</accession>
<evidence type="ECO:0000313" key="2">
    <source>
        <dbReference type="EMBL" id="NJQ13490.1"/>
    </source>
</evidence>
<dbReference type="SUPFAM" id="SSF52980">
    <property type="entry name" value="Restriction endonuclease-like"/>
    <property type="match status" value="1"/>
</dbReference>
<dbReference type="EMBL" id="JAAVJC010000002">
    <property type="protein sequence ID" value="NJQ13490.1"/>
    <property type="molecule type" value="Genomic_DNA"/>
</dbReference>
<dbReference type="PANTHER" id="PTHR30015">
    <property type="entry name" value="MRR RESTRICTION SYSTEM PROTEIN"/>
    <property type="match status" value="1"/>
</dbReference>
<gene>
    <name evidence="2" type="ORF">HCN52_00615</name>
</gene>
<dbReference type="PANTHER" id="PTHR30015:SF6">
    <property type="entry name" value="SLL1429 PROTEIN"/>
    <property type="match status" value="1"/>
</dbReference>
<dbReference type="Gene3D" id="3.40.1350.10">
    <property type="match status" value="1"/>
</dbReference>
<proteinExistence type="predicted"/>
<keyword evidence="3" id="KW-1185">Reference proteome</keyword>
<evidence type="ECO:0000259" key="1">
    <source>
        <dbReference type="Pfam" id="PF04471"/>
    </source>
</evidence>
<sequence>MLEPQVIQPLTPEELAKIPRWFLMSPTEFEHAIADLCRRDGCTEVRTPGGAGDLGADVIAVTPEGSTLVVQCKRYSSSGLVGSPEVQKFAGTVFHHHKADTALFVTSSMLTKPAKAYAKSAGIRVIESAELEQWDKGSLRAPWGIANEHLS</sequence>
<protein>
    <submittedName>
        <fullName evidence="2">Restriction endonuclease</fullName>
    </submittedName>
</protein>
<dbReference type="InterPro" id="IPR011856">
    <property type="entry name" value="tRNA_endonuc-like_dom_sf"/>
</dbReference>
<keyword evidence="2" id="KW-0378">Hydrolase</keyword>
<dbReference type="InterPro" id="IPR007560">
    <property type="entry name" value="Restrct_endonuc_IV_Mrr"/>
</dbReference>
<dbReference type="Pfam" id="PF04471">
    <property type="entry name" value="Mrr_cat"/>
    <property type="match status" value="1"/>
</dbReference>
<keyword evidence="2" id="KW-0540">Nuclease</keyword>